<feature type="transmembrane region" description="Helical" evidence="9">
    <location>
        <begin position="399"/>
        <end position="424"/>
    </location>
</feature>
<evidence type="ECO:0000256" key="7">
    <source>
        <dbReference type="RuleBase" id="RU003346"/>
    </source>
</evidence>
<keyword evidence="3 7" id="KW-0813">Transport</keyword>
<feature type="domain" description="Major facilitator superfamily (MFS) profile" evidence="10">
    <location>
        <begin position="108"/>
        <end position="553"/>
    </location>
</feature>
<dbReference type="EMBL" id="JAUTXT010000005">
    <property type="protein sequence ID" value="KAK3677889.1"/>
    <property type="molecule type" value="Genomic_DNA"/>
</dbReference>
<keyword evidence="6 9" id="KW-0472">Membrane</keyword>
<dbReference type="PROSITE" id="PS00217">
    <property type="entry name" value="SUGAR_TRANSPORT_2"/>
    <property type="match status" value="1"/>
</dbReference>
<evidence type="ECO:0000256" key="2">
    <source>
        <dbReference type="ARBA" id="ARBA00010992"/>
    </source>
</evidence>
<dbReference type="NCBIfam" id="TIGR00879">
    <property type="entry name" value="SP"/>
    <property type="match status" value="1"/>
</dbReference>
<dbReference type="Pfam" id="PF00083">
    <property type="entry name" value="Sugar_tr"/>
    <property type="match status" value="1"/>
</dbReference>
<name>A0AAE0WUK6_9PEZI</name>
<evidence type="ECO:0000256" key="6">
    <source>
        <dbReference type="ARBA" id="ARBA00023136"/>
    </source>
</evidence>
<feature type="transmembrane region" description="Helical" evidence="9">
    <location>
        <begin position="273"/>
        <end position="296"/>
    </location>
</feature>
<dbReference type="GO" id="GO:0015798">
    <property type="term" value="P:myo-inositol transport"/>
    <property type="evidence" value="ECO:0007669"/>
    <property type="project" value="UniProtKB-ARBA"/>
</dbReference>
<dbReference type="Gene3D" id="1.20.1250.20">
    <property type="entry name" value="MFS general substrate transporter like domains"/>
    <property type="match status" value="1"/>
</dbReference>
<keyword evidence="12" id="KW-1185">Reference proteome</keyword>
<keyword evidence="5 9" id="KW-1133">Transmembrane helix</keyword>
<feature type="transmembrane region" description="Helical" evidence="9">
    <location>
        <begin position="153"/>
        <end position="174"/>
    </location>
</feature>
<feature type="transmembrane region" description="Helical" evidence="9">
    <location>
        <begin position="530"/>
        <end position="549"/>
    </location>
</feature>
<feature type="region of interest" description="Disordered" evidence="8">
    <location>
        <begin position="1"/>
        <end position="20"/>
    </location>
</feature>
<evidence type="ECO:0000259" key="10">
    <source>
        <dbReference type="PROSITE" id="PS50850"/>
    </source>
</evidence>
<sequence>MAEKGDFKHEHMADEANDNDTVDFSNNISARIKNPLAGIRQDVLLRDVEEFAAMYDLSDITPLLKKGALVAQNPADFENVEGLDDTERDVLRDEVVHKWRQPRALYTTVILCSVGAAVQGWDQTGSNGANLSFPVAFGIGDTDPTSPNYTRDLWLVGLINAAPYIASAFIGCWLSDPLNNYFGRRGTIFFSAIFCLLSVIGSACTQNWWELFICRLLLGIGMGSKASTVPIYAAENVPALIRGGLVMSWQMWTAFGIFLGTCANLAVYNTGAISWRLQLGSAFIPAVPLVIGIYFCPESPRWLMKKGRYSQAYKSLLRLRNHPIQAARDLYYVHAQLLIEHKIIGQTNYAQRILELFTIPRVRRATLASFTVMIAQQMCGINIIAFYSSSVFQQAGATVLHSLLASFGFGLVNFVFAFPAVWTIDTFGRRALLLFTFPNMAWTLLAAGLCFLIPKDSSAHLACVALFIYMFAAFYSPGEGPVPFTYSAEVFPLSHREVGMAWAVATCLFWASVLSITWPRMVAAMTPTGAFGFYCALNLIAFTMIFFWVPETKQRTLEELDYVFAVPTGKHMKYHMTKSAPFFFKRYIAMNKNATLEPLYRFDNVQSDAVRSASVTAYNQEHRKSETTKKLNL</sequence>
<dbReference type="InterPro" id="IPR036259">
    <property type="entry name" value="MFS_trans_sf"/>
</dbReference>
<feature type="transmembrane region" description="Helical" evidence="9">
    <location>
        <begin position="498"/>
        <end position="518"/>
    </location>
</feature>
<evidence type="ECO:0000313" key="12">
    <source>
        <dbReference type="Proteomes" id="UP001274830"/>
    </source>
</evidence>
<reference evidence="11" key="1">
    <citation type="submission" date="2023-07" db="EMBL/GenBank/DDBJ databases">
        <title>Black Yeasts Isolated from many extreme environments.</title>
        <authorList>
            <person name="Coleine C."/>
            <person name="Stajich J.E."/>
            <person name="Selbmann L."/>
        </authorList>
    </citation>
    <scope>NUCLEOTIDE SEQUENCE</scope>
    <source>
        <strain evidence="11">CCFEE 5485</strain>
    </source>
</reference>
<dbReference type="GO" id="GO:0015791">
    <property type="term" value="P:polyol transmembrane transport"/>
    <property type="evidence" value="ECO:0007669"/>
    <property type="project" value="UniProtKB-ARBA"/>
</dbReference>
<evidence type="ECO:0000256" key="1">
    <source>
        <dbReference type="ARBA" id="ARBA00004141"/>
    </source>
</evidence>
<gene>
    <name evidence="11" type="ORF">LTR78_001984</name>
</gene>
<dbReference type="PRINTS" id="PR00171">
    <property type="entry name" value="SUGRTRNSPORT"/>
</dbReference>
<dbReference type="InterPro" id="IPR003663">
    <property type="entry name" value="Sugar/inositol_transpt"/>
</dbReference>
<feature type="transmembrane region" description="Helical" evidence="9">
    <location>
        <begin position="186"/>
        <end position="209"/>
    </location>
</feature>
<evidence type="ECO:0000256" key="4">
    <source>
        <dbReference type="ARBA" id="ARBA00022692"/>
    </source>
</evidence>
<dbReference type="GO" id="GO:0022857">
    <property type="term" value="F:transmembrane transporter activity"/>
    <property type="evidence" value="ECO:0007669"/>
    <property type="project" value="InterPro"/>
</dbReference>
<dbReference type="Proteomes" id="UP001274830">
    <property type="component" value="Unassembled WGS sequence"/>
</dbReference>
<dbReference type="PANTHER" id="PTHR48020">
    <property type="entry name" value="PROTON MYO-INOSITOL COTRANSPORTER"/>
    <property type="match status" value="1"/>
</dbReference>
<evidence type="ECO:0000256" key="3">
    <source>
        <dbReference type="ARBA" id="ARBA00022448"/>
    </source>
</evidence>
<feature type="transmembrane region" description="Helical" evidence="9">
    <location>
        <begin position="104"/>
        <end position="121"/>
    </location>
</feature>
<evidence type="ECO:0000256" key="5">
    <source>
        <dbReference type="ARBA" id="ARBA00022989"/>
    </source>
</evidence>
<evidence type="ECO:0000313" key="11">
    <source>
        <dbReference type="EMBL" id="KAK3677889.1"/>
    </source>
</evidence>
<comment type="caution">
    <text evidence="11">The sequence shown here is derived from an EMBL/GenBank/DDBJ whole genome shotgun (WGS) entry which is preliminary data.</text>
</comment>
<feature type="transmembrane region" description="Helical" evidence="9">
    <location>
        <begin position="367"/>
        <end position="387"/>
    </location>
</feature>
<dbReference type="SUPFAM" id="SSF103473">
    <property type="entry name" value="MFS general substrate transporter"/>
    <property type="match status" value="1"/>
</dbReference>
<comment type="subcellular location">
    <subcellularLocation>
        <location evidence="1">Membrane</location>
        <topology evidence="1">Multi-pass membrane protein</topology>
    </subcellularLocation>
</comment>
<organism evidence="11 12">
    <name type="scientific">Recurvomyces mirabilis</name>
    <dbReference type="NCBI Taxonomy" id="574656"/>
    <lineage>
        <taxon>Eukaryota</taxon>
        <taxon>Fungi</taxon>
        <taxon>Dikarya</taxon>
        <taxon>Ascomycota</taxon>
        <taxon>Pezizomycotina</taxon>
        <taxon>Dothideomycetes</taxon>
        <taxon>Dothideomycetidae</taxon>
        <taxon>Mycosphaerellales</taxon>
        <taxon>Teratosphaeriaceae</taxon>
        <taxon>Recurvomyces</taxon>
    </lineage>
</organism>
<feature type="transmembrane region" description="Helical" evidence="9">
    <location>
        <begin position="431"/>
        <end position="453"/>
    </location>
</feature>
<proteinExistence type="inferred from homology"/>
<keyword evidence="4 9" id="KW-0812">Transmembrane</keyword>
<comment type="similarity">
    <text evidence="2 7">Belongs to the major facilitator superfamily. Sugar transporter (TC 2.A.1.1) family.</text>
</comment>
<dbReference type="PANTHER" id="PTHR48020:SF4">
    <property type="entry name" value="SYMPORT, PUTATIVE (AFU_ORTHOLOGUE AFUA_3G11790)-RELATED"/>
    <property type="match status" value="1"/>
</dbReference>
<dbReference type="GO" id="GO:0016020">
    <property type="term" value="C:membrane"/>
    <property type="evidence" value="ECO:0007669"/>
    <property type="project" value="UniProtKB-SubCell"/>
</dbReference>
<feature type="transmembrane region" description="Helical" evidence="9">
    <location>
        <begin position="459"/>
        <end position="477"/>
    </location>
</feature>
<feature type="compositionally biased region" description="Basic and acidic residues" evidence="8">
    <location>
        <begin position="1"/>
        <end position="14"/>
    </location>
</feature>
<protein>
    <recommendedName>
        <fullName evidence="10">Major facilitator superfamily (MFS) profile domain-containing protein</fullName>
    </recommendedName>
</protein>
<dbReference type="InterPro" id="IPR005829">
    <property type="entry name" value="Sugar_transporter_CS"/>
</dbReference>
<dbReference type="PROSITE" id="PS50850">
    <property type="entry name" value="MFS"/>
    <property type="match status" value="1"/>
</dbReference>
<dbReference type="InterPro" id="IPR020846">
    <property type="entry name" value="MFS_dom"/>
</dbReference>
<dbReference type="InterPro" id="IPR050814">
    <property type="entry name" value="Myo-inositol_Transporter"/>
</dbReference>
<evidence type="ECO:0000256" key="9">
    <source>
        <dbReference type="SAM" id="Phobius"/>
    </source>
</evidence>
<dbReference type="AlphaFoldDB" id="A0AAE0WUK6"/>
<feature type="transmembrane region" description="Helical" evidence="9">
    <location>
        <begin position="246"/>
        <end position="267"/>
    </location>
</feature>
<dbReference type="InterPro" id="IPR005828">
    <property type="entry name" value="MFS_sugar_transport-like"/>
</dbReference>
<evidence type="ECO:0000256" key="8">
    <source>
        <dbReference type="SAM" id="MobiDB-lite"/>
    </source>
</evidence>
<dbReference type="FunFam" id="1.20.1250.20:FF:000100">
    <property type="entry name" value="MFS sugar transporter, putative"/>
    <property type="match status" value="1"/>
</dbReference>
<accession>A0AAE0WUK6</accession>